<sequence length="52" mass="5975">MVLAINYQWKTRLFKGKEASILKQQLSTTVDKYVPKYKEADAMVESPRITVG</sequence>
<gene>
    <name evidence="1" type="ORF">H6G06_15405</name>
</gene>
<name>A0A927A0F2_9NOST</name>
<keyword evidence="2" id="KW-1185">Reference proteome</keyword>
<dbReference type="RefSeq" id="WP_190561605.1">
    <property type="nucleotide sequence ID" value="NZ_JACJQU010000008.1"/>
</dbReference>
<protein>
    <submittedName>
        <fullName evidence="1">Uncharacterized protein</fullName>
    </submittedName>
</protein>
<comment type="caution">
    <text evidence="1">The sequence shown here is derived from an EMBL/GenBank/DDBJ whole genome shotgun (WGS) entry which is preliminary data.</text>
</comment>
<organism evidence="1 2">
    <name type="scientific">Anabaena sphaerica FACHB-251</name>
    <dbReference type="NCBI Taxonomy" id="2692883"/>
    <lineage>
        <taxon>Bacteria</taxon>
        <taxon>Bacillati</taxon>
        <taxon>Cyanobacteriota</taxon>
        <taxon>Cyanophyceae</taxon>
        <taxon>Nostocales</taxon>
        <taxon>Nostocaceae</taxon>
        <taxon>Anabaena</taxon>
    </lineage>
</organism>
<reference evidence="2" key="1">
    <citation type="journal article" date="2020" name="ISME J.">
        <title>Comparative genomics reveals insights into cyanobacterial evolution and habitat adaptation.</title>
        <authorList>
            <person name="Chen M.Y."/>
            <person name="Teng W.K."/>
            <person name="Zhao L."/>
            <person name="Hu C.X."/>
            <person name="Zhou Y.K."/>
            <person name="Han B.P."/>
            <person name="Song L.R."/>
            <person name="Shu W.S."/>
        </authorList>
    </citation>
    <scope>NUCLEOTIDE SEQUENCE [LARGE SCALE GENOMIC DNA]</scope>
    <source>
        <strain evidence="2">FACHB-251</strain>
    </source>
</reference>
<evidence type="ECO:0000313" key="2">
    <source>
        <dbReference type="Proteomes" id="UP000662185"/>
    </source>
</evidence>
<accession>A0A927A0F2</accession>
<dbReference type="AlphaFoldDB" id="A0A927A0F2"/>
<evidence type="ECO:0000313" key="1">
    <source>
        <dbReference type="EMBL" id="MBD2294832.1"/>
    </source>
</evidence>
<dbReference type="Proteomes" id="UP000662185">
    <property type="component" value="Unassembled WGS sequence"/>
</dbReference>
<dbReference type="EMBL" id="JACJQU010000008">
    <property type="protein sequence ID" value="MBD2294832.1"/>
    <property type="molecule type" value="Genomic_DNA"/>
</dbReference>
<proteinExistence type="predicted"/>